<comment type="caution">
    <text evidence="1">The sequence shown here is derived from an EMBL/GenBank/DDBJ whole genome shotgun (WGS) entry which is preliminary data.</text>
</comment>
<evidence type="ECO:0008006" key="3">
    <source>
        <dbReference type="Google" id="ProtNLM"/>
    </source>
</evidence>
<protein>
    <recommendedName>
        <fullName evidence="3">Xaa-Pro aminopeptidase</fullName>
    </recommendedName>
</protein>
<dbReference type="Proteomes" id="UP001595755">
    <property type="component" value="Unassembled WGS sequence"/>
</dbReference>
<gene>
    <name evidence="1" type="ORF">ACFO1S_23055</name>
</gene>
<accession>A0ABV8SFS4</accession>
<keyword evidence="2" id="KW-1185">Reference proteome</keyword>
<dbReference type="RefSeq" id="WP_204601624.1">
    <property type="nucleotide sequence ID" value="NZ_JBHSED010000058.1"/>
</dbReference>
<sequence length="451" mass="50136">MKLTWREIKLPDFGVPEERPDIPSEIYEERCRKAYAAANCDWLIVYGDREHFANLNYLTAFDPRFEEALLLIGPGDRKYLLVGNEGIDYTSLAKIKLETVLCQSFSLMGQDRTRSPRPDEIMREVGMAPGQRVAVCGWKYLDSDETMGYEGLHVPATLVHYVEKVIGDAAGITDATWVFMHPEKGLRVYNEAEQIVVNEWAAARASAALLRIVQGTRTGLSELEAVSRMQYAGEPLSAHIMYASGKDQIVGLRSPTARKVEQGDGVFSAVGYWGGLSARGGLADADNESFVSKWAMPYYRGIAGWYQTAAIGATGGEVYDRVCDELRPGGMKPALNPGHLIGADEWVHSFFTPDNQTKIASGMAIQCDIIPDAMPEGIVLNCEDSVVFADENLRNELRDKYPQAWARIRARQQFMREQIGLKIADDMLPLSTTPAYYAPLFLSPCRALTIN</sequence>
<name>A0ABV8SFS4_9BACL</name>
<organism evidence="1 2">
    <name type="scientific">Cohnella boryungensis</name>
    <dbReference type="NCBI Taxonomy" id="768479"/>
    <lineage>
        <taxon>Bacteria</taxon>
        <taxon>Bacillati</taxon>
        <taxon>Bacillota</taxon>
        <taxon>Bacilli</taxon>
        <taxon>Bacillales</taxon>
        <taxon>Paenibacillaceae</taxon>
        <taxon>Cohnella</taxon>
    </lineage>
</organism>
<dbReference type="SUPFAM" id="SSF55920">
    <property type="entry name" value="Creatinase/aminopeptidase"/>
    <property type="match status" value="1"/>
</dbReference>
<proteinExistence type="predicted"/>
<evidence type="ECO:0000313" key="2">
    <source>
        <dbReference type="Proteomes" id="UP001595755"/>
    </source>
</evidence>
<dbReference type="EMBL" id="JBHSED010000058">
    <property type="protein sequence ID" value="MFC4306307.1"/>
    <property type="molecule type" value="Genomic_DNA"/>
</dbReference>
<evidence type="ECO:0000313" key="1">
    <source>
        <dbReference type="EMBL" id="MFC4306307.1"/>
    </source>
</evidence>
<dbReference type="InterPro" id="IPR036005">
    <property type="entry name" value="Creatinase/aminopeptidase-like"/>
</dbReference>
<reference evidence="2" key="1">
    <citation type="journal article" date="2019" name="Int. J. Syst. Evol. Microbiol.">
        <title>The Global Catalogue of Microorganisms (GCM) 10K type strain sequencing project: providing services to taxonomists for standard genome sequencing and annotation.</title>
        <authorList>
            <consortium name="The Broad Institute Genomics Platform"/>
            <consortium name="The Broad Institute Genome Sequencing Center for Infectious Disease"/>
            <person name="Wu L."/>
            <person name="Ma J."/>
        </authorList>
    </citation>
    <scope>NUCLEOTIDE SEQUENCE [LARGE SCALE GENOMIC DNA]</scope>
    <source>
        <strain evidence="2">CGMCC 4.1641</strain>
    </source>
</reference>